<proteinExistence type="predicted"/>
<dbReference type="GO" id="GO:0000049">
    <property type="term" value="F:tRNA binding"/>
    <property type="evidence" value="ECO:0007669"/>
    <property type="project" value="TreeGrafter"/>
</dbReference>
<evidence type="ECO:0000313" key="3">
    <source>
        <dbReference type="EMBL" id="MUN28691.1"/>
    </source>
</evidence>
<dbReference type="AlphaFoldDB" id="A0A6A9QND3"/>
<evidence type="ECO:0000259" key="2">
    <source>
        <dbReference type="Pfam" id="PF05670"/>
    </source>
</evidence>
<gene>
    <name evidence="3" type="ORF">GC250_04375</name>
</gene>
<dbReference type="Proteomes" id="UP000470772">
    <property type="component" value="Unassembled WGS sequence"/>
</dbReference>
<keyword evidence="4" id="KW-1185">Reference proteome</keyword>
<comment type="caution">
    <text evidence="3">The sequence shown here is derived from an EMBL/GenBank/DDBJ whole genome shotgun (WGS) entry which is preliminary data.</text>
</comment>
<name>A0A6A9QND3_SULME</name>
<dbReference type="PANTHER" id="PTHR15239">
    <property type="entry name" value="NUCLEAR EXPORT MEDIATOR FACTOR NEMF"/>
    <property type="match status" value="1"/>
</dbReference>
<dbReference type="InterPro" id="IPR008532">
    <property type="entry name" value="NFACT_RNA-bd"/>
</dbReference>
<evidence type="ECO:0000313" key="4">
    <source>
        <dbReference type="Proteomes" id="UP000470772"/>
    </source>
</evidence>
<feature type="domain" description="NFACT RNA-binding" evidence="2">
    <location>
        <begin position="376"/>
        <end position="486"/>
    </location>
</feature>
<dbReference type="Pfam" id="PF05670">
    <property type="entry name" value="NFACT-R_1"/>
    <property type="match status" value="1"/>
</dbReference>
<dbReference type="EMBL" id="WGGD01000005">
    <property type="protein sequence ID" value="MUN28691.1"/>
    <property type="molecule type" value="Genomic_DNA"/>
</dbReference>
<dbReference type="PANTHER" id="PTHR15239:SF6">
    <property type="entry name" value="RIBOSOME QUALITY CONTROL COMPLEX SUBUNIT NEMF"/>
    <property type="match status" value="1"/>
</dbReference>
<dbReference type="GO" id="GO:1990112">
    <property type="term" value="C:RQC complex"/>
    <property type="evidence" value="ECO:0007669"/>
    <property type="project" value="TreeGrafter"/>
</dbReference>
<dbReference type="Gene3D" id="2.30.310.10">
    <property type="entry name" value="ibrinogen binding protein from staphylococcus aureus domain"/>
    <property type="match status" value="1"/>
</dbReference>
<protein>
    <submittedName>
        <fullName evidence="3">DUF814 domain-containing protein</fullName>
    </submittedName>
</protein>
<dbReference type="GO" id="GO:0072344">
    <property type="term" value="P:rescue of stalled ribosome"/>
    <property type="evidence" value="ECO:0007669"/>
    <property type="project" value="TreeGrafter"/>
</dbReference>
<feature type="coiled-coil region" evidence="1">
    <location>
        <begin position="322"/>
        <end position="363"/>
    </location>
</feature>
<organism evidence="3 4">
    <name type="scientific">Sulfuracidifex metallicus DSM 6482 = JCM 9184</name>
    <dbReference type="NCBI Taxonomy" id="523847"/>
    <lineage>
        <taxon>Archaea</taxon>
        <taxon>Thermoproteota</taxon>
        <taxon>Thermoprotei</taxon>
        <taxon>Sulfolobales</taxon>
        <taxon>Sulfolobaceae</taxon>
        <taxon>Sulfuracidifex</taxon>
    </lineage>
</organism>
<evidence type="ECO:0000256" key="1">
    <source>
        <dbReference type="SAM" id="Coils"/>
    </source>
</evidence>
<dbReference type="GO" id="GO:0043023">
    <property type="term" value="F:ribosomal large subunit binding"/>
    <property type="evidence" value="ECO:0007669"/>
    <property type="project" value="TreeGrafter"/>
</dbReference>
<reference evidence="3 4" key="1">
    <citation type="submission" date="2019-10" db="EMBL/GenBank/DDBJ databases">
        <title>Sequencing and Assembly of Multiple Reported Metal-Biooxidizing Members of the Extremely Thermoacidophilic Archaeal Family Sulfolobaceae.</title>
        <authorList>
            <person name="Counts J.A."/>
            <person name="Kelly R.M."/>
        </authorList>
    </citation>
    <scope>NUCLEOTIDE SEQUENCE [LARGE SCALE GENOMIC DNA]</scope>
    <source>
        <strain evidence="3 4">DSM 6482</strain>
    </source>
</reference>
<sequence length="576" mass="65958">MNYFDLLAWHIENSQNIENCRIDNIYITKGSNNIFLFHLHCKDGDRDLIIEPGRRIHFTKFTIDRDTNGQVSFLRTLLRESFIRSTEILGHERIYSIKTSNEKNIIVELLPRGVLIVTDDKNQILFTTERKEFKDREIKQGSTYSLPPISTSKRKASLPSLLSAPQEIIDALNITDVENGKIIISELEEKIKNGIIKPCLIEKTTVLPIKASNNCIEFRSFNDALDRYFTELEKEQIVNESSKKLNDEKGRLISTINEVNQKISVYKENAERLRKIGKLIMGNYPLIEEIRNTNINSKNTIIIKLDGEEIELDPRLSPTKNASIYFDRAKELEAKAKKAEEILINLQNKLNTLEASIKQKEESSKIKIREKEWYEKYRWTITRNEFLVIAGRDVDQNESLVKKMLDDKDIFLHADIHGAPATIIKTMGKEIGECDLKDAAVISATYSKAWKEGLASIDVFWVTGDQVSKSPPTGEYLPKGSFMIYGKKNFIKNLKLELWIGLEDNNGVRLFVGSEEAVKKRCMFHVKLVPGEDDPEKTASKIIKIMNRENIPGANGLKEEIIKILPGRCKVIKENA</sequence>
<dbReference type="InterPro" id="IPR051608">
    <property type="entry name" value="RQC_Subunit_NEMF"/>
</dbReference>
<accession>A0A6A9QND3</accession>
<dbReference type="Pfam" id="PF05833">
    <property type="entry name" value="NFACT_N"/>
    <property type="match status" value="2"/>
</dbReference>
<keyword evidence="1" id="KW-0175">Coiled coil</keyword>